<dbReference type="OrthoDB" id="9757559at2"/>
<dbReference type="NCBIfam" id="TIGR01733">
    <property type="entry name" value="AA-adenyl-dom"/>
    <property type="match status" value="3"/>
</dbReference>
<dbReference type="SUPFAM" id="SSF56801">
    <property type="entry name" value="Acetyl-CoA synthetase-like"/>
    <property type="match status" value="3"/>
</dbReference>
<dbReference type="PANTHER" id="PTHR45398:SF1">
    <property type="entry name" value="ENZYME, PUTATIVE (JCVI)-RELATED"/>
    <property type="match status" value="1"/>
</dbReference>
<dbReference type="NCBIfam" id="NF003417">
    <property type="entry name" value="PRK04813.1"/>
    <property type="match status" value="3"/>
</dbReference>
<keyword evidence="4" id="KW-0597">Phosphoprotein</keyword>
<dbReference type="SUPFAM" id="SSF47336">
    <property type="entry name" value="ACP-like"/>
    <property type="match status" value="3"/>
</dbReference>
<dbReference type="NCBIfam" id="TIGR01720">
    <property type="entry name" value="NRPS-para261"/>
    <property type="match status" value="1"/>
</dbReference>
<feature type="domain" description="Carrier" evidence="6">
    <location>
        <begin position="2043"/>
        <end position="2117"/>
    </location>
</feature>
<dbReference type="InterPro" id="IPR020845">
    <property type="entry name" value="AMP-binding_CS"/>
</dbReference>
<dbReference type="CDD" id="cd05930">
    <property type="entry name" value="A_NRPS"/>
    <property type="match status" value="1"/>
</dbReference>
<evidence type="ECO:0000313" key="8">
    <source>
        <dbReference type="Proteomes" id="UP000198407"/>
    </source>
</evidence>
<dbReference type="PROSITE" id="PS00012">
    <property type="entry name" value="PHOSPHOPANTETHEINE"/>
    <property type="match status" value="3"/>
</dbReference>
<evidence type="ECO:0000256" key="2">
    <source>
        <dbReference type="ARBA" id="ARBA00006432"/>
    </source>
</evidence>
<dbReference type="EMBL" id="FZOL01000038">
    <property type="protein sequence ID" value="SNT30899.1"/>
    <property type="molecule type" value="Genomic_DNA"/>
</dbReference>
<dbReference type="FunFam" id="1.10.1200.10:FF:000005">
    <property type="entry name" value="Nonribosomal peptide synthetase 1"/>
    <property type="match status" value="2"/>
</dbReference>
<dbReference type="Gene3D" id="2.30.38.10">
    <property type="entry name" value="Luciferase, Domain 3"/>
    <property type="match status" value="2"/>
</dbReference>
<keyword evidence="3" id="KW-0596">Phosphopantetheine</keyword>
<dbReference type="Proteomes" id="UP000198407">
    <property type="component" value="Unassembled WGS sequence"/>
</dbReference>
<dbReference type="SUPFAM" id="SSF53474">
    <property type="entry name" value="alpha/beta-Hydrolases"/>
    <property type="match status" value="1"/>
</dbReference>
<dbReference type="FunFam" id="3.40.50.12780:FF:000012">
    <property type="entry name" value="Non-ribosomal peptide synthetase"/>
    <property type="match status" value="3"/>
</dbReference>
<dbReference type="PROSITE" id="PS50075">
    <property type="entry name" value="CARRIER"/>
    <property type="match status" value="3"/>
</dbReference>
<dbReference type="CDD" id="cd17643">
    <property type="entry name" value="A_NRPS_Cytc1-like"/>
    <property type="match status" value="1"/>
</dbReference>
<dbReference type="STRING" id="1215104.GCA_000730585_00409"/>
<dbReference type="GO" id="GO:0044550">
    <property type="term" value="P:secondary metabolite biosynthetic process"/>
    <property type="evidence" value="ECO:0007669"/>
    <property type="project" value="UniProtKB-ARBA"/>
</dbReference>
<dbReference type="Gene3D" id="3.40.50.980">
    <property type="match status" value="4"/>
</dbReference>
<comment type="similarity">
    <text evidence="2">Belongs to the ATP-dependent AMP-binding enzyme family.</text>
</comment>
<keyword evidence="8" id="KW-1185">Reference proteome</keyword>
<dbReference type="FunFam" id="3.40.50.980:FF:000002">
    <property type="entry name" value="Enterobactin synthetase component F"/>
    <property type="match status" value="1"/>
</dbReference>
<feature type="domain" description="Carrier" evidence="6">
    <location>
        <begin position="3538"/>
        <end position="3613"/>
    </location>
</feature>
<dbReference type="GO" id="GO:0043041">
    <property type="term" value="P:amino acid activation for nonribosomal peptide biosynthetic process"/>
    <property type="evidence" value="ECO:0007669"/>
    <property type="project" value="UniProtKB-ARBA"/>
</dbReference>
<feature type="domain" description="Carrier" evidence="6">
    <location>
        <begin position="994"/>
        <end position="1069"/>
    </location>
</feature>
<dbReference type="CDD" id="cd19531">
    <property type="entry name" value="LCL_NRPS-like"/>
    <property type="match status" value="2"/>
</dbReference>
<dbReference type="FunFam" id="3.40.50.980:FF:000001">
    <property type="entry name" value="Non-ribosomal peptide synthetase"/>
    <property type="match status" value="3"/>
</dbReference>
<dbReference type="FunFam" id="3.30.559.10:FF:000012">
    <property type="entry name" value="Non-ribosomal peptide synthetase"/>
    <property type="match status" value="2"/>
</dbReference>
<dbReference type="Gene3D" id="3.40.50.1820">
    <property type="entry name" value="alpha/beta hydrolase"/>
    <property type="match status" value="1"/>
</dbReference>
<evidence type="ECO:0000256" key="3">
    <source>
        <dbReference type="ARBA" id="ARBA00022450"/>
    </source>
</evidence>
<dbReference type="FunFam" id="2.30.38.10:FF:000001">
    <property type="entry name" value="Non-ribosomal peptide synthetase PvdI"/>
    <property type="match status" value="2"/>
</dbReference>
<dbReference type="InterPro" id="IPR006162">
    <property type="entry name" value="Ppantetheine_attach_site"/>
</dbReference>
<dbReference type="FunFam" id="3.30.559.30:FF:000001">
    <property type="entry name" value="Non-ribosomal peptide synthetase"/>
    <property type="match status" value="1"/>
</dbReference>
<dbReference type="CDD" id="cd12116">
    <property type="entry name" value="A_NRPS_Ta1_like"/>
    <property type="match status" value="1"/>
</dbReference>
<dbReference type="InterPro" id="IPR029058">
    <property type="entry name" value="AB_hydrolase_fold"/>
</dbReference>
<dbReference type="PROSITE" id="PS00455">
    <property type="entry name" value="AMP_BINDING"/>
    <property type="match status" value="2"/>
</dbReference>
<dbReference type="InterPro" id="IPR025110">
    <property type="entry name" value="AMP-bd_C"/>
</dbReference>
<dbReference type="InterPro" id="IPR023213">
    <property type="entry name" value="CAT-like_dom_sf"/>
</dbReference>
<evidence type="ECO:0000256" key="1">
    <source>
        <dbReference type="ARBA" id="ARBA00001957"/>
    </source>
</evidence>
<dbReference type="Pfam" id="PF00975">
    <property type="entry name" value="Thioesterase"/>
    <property type="match status" value="1"/>
</dbReference>
<dbReference type="SUPFAM" id="SSF52777">
    <property type="entry name" value="CoA-dependent acyltransferases"/>
    <property type="match status" value="8"/>
</dbReference>
<dbReference type="InterPro" id="IPR000873">
    <property type="entry name" value="AMP-dep_synth/lig_dom"/>
</dbReference>
<dbReference type="FunFam" id="3.30.300.30:FF:000010">
    <property type="entry name" value="Enterobactin synthetase component F"/>
    <property type="match status" value="3"/>
</dbReference>
<dbReference type="CDD" id="cd19543">
    <property type="entry name" value="DCL_NRPS"/>
    <property type="match status" value="1"/>
</dbReference>
<name>A0A239LMK0_9PSED</name>
<protein>
    <submittedName>
        <fullName evidence="7">Non-ribosomal peptide synthase domain TIGR01720/amino acid adenylation domain-containing protein</fullName>
    </submittedName>
</protein>
<dbReference type="PANTHER" id="PTHR45398">
    <property type="match status" value="1"/>
</dbReference>
<dbReference type="FunFam" id="1.10.1200.10:FF:000016">
    <property type="entry name" value="Non-ribosomal peptide synthase"/>
    <property type="match status" value="1"/>
</dbReference>
<comment type="cofactor">
    <cofactor evidence="1">
        <name>pantetheine 4'-phosphate</name>
        <dbReference type="ChEBI" id="CHEBI:47942"/>
    </cofactor>
</comment>
<dbReference type="CDD" id="cd19534">
    <property type="entry name" value="E_NRPS"/>
    <property type="match status" value="1"/>
</dbReference>
<dbReference type="GO" id="GO:0031177">
    <property type="term" value="F:phosphopantetheine binding"/>
    <property type="evidence" value="ECO:0007669"/>
    <property type="project" value="InterPro"/>
</dbReference>
<dbReference type="InterPro" id="IPR010071">
    <property type="entry name" value="AA_adenyl_dom"/>
</dbReference>
<dbReference type="Pfam" id="PF13193">
    <property type="entry name" value="AMP-binding_C"/>
    <property type="match status" value="3"/>
</dbReference>
<organism evidence="7 8">
    <name type="scientific">Pseudomonas japonica</name>
    <dbReference type="NCBI Taxonomy" id="256466"/>
    <lineage>
        <taxon>Bacteria</taxon>
        <taxon>Pseudomonadati</taxon>
        <taxon>Pseudomonadota</taxon>
        <taxon>Gammaproteobacteria</taxon>
        <taxon>Pseudomonadales</taxon>
        <taxon>Pseudomonadaceae</taxon>
        <taxon>Pseudomonas</taxon>
    </lineage>
</organism>
<evidence type="ECO:0000313" key="7">
    <source>
        <dbReference type="EMBL" id="SNT30899.1"/>
    </source>
</evidence>
<dbReference type="Pfam" id="PF00668">
    <property type="entry name" value="Condensation"/>
    <property type="match status" value="4"/>
</dbReference>
<dbReference type="InterPro" id="IPR001242">
    <property type="entry name" value="Condensation_dom"/>
</dbReference>
<dbReference type="InterPro" id="IPR010060">
    <property type="entry name" value="NRPS_synth"/>
</dbReference>
<dbReference type="Gene3D" id="1.10.1200.10">
    <property type="entry name" value="ACP-like"/>
    <property type="match status" value="2"/>
</dbReference>
<proteinExistence type="inferred from homology"/>
<dbReference type="InterPro" id="IPR009081">
    <property type="entry name" value="PP-bd_ACP"/>
</dbReference>
<dbReference type="Gene3D" id="3.30.559.10">
    <property type="entry name" value="Chloramphenicol acetyltransferase-like domain"/>
    <property type="match status" value="4"/>
</dbReference>
<dbReference type="Pfam" id="PF00550">
    <property type="entry name" value="PP-binding"/>
    <property type="match status" value="3"/>
</dbReference>
<dbReference type="InterPro" id="IPR042099">
    <property type="entry name" value="ANL_N_sf"/>
</dbReference>
<dbReference type="InterPro" id="IPR036736">
    <property type="entry name" value="ACP-like_sf"/>
</dbReference>
<dbReference type="InterPro" id="IPR001031">
    <property type="entry name" value="Thioesterase"/>
</dbReference>
<sequence length="3910" mass="430333">MQALLDSVKSLSARERKALAALLKRQGVNLYGVTPIFRREAEDSSALSYAQRRQWFLWQLEPHSAAYNMPVALRLNGALDIEALRRSFTALVARHETLRTTFREDGDEALQVIHEAQPFVLEVEPLAADLLQAAVEEEIQRPFDLRQGPLLRVRLFALGEDRHVLVLTQHHIVSDGWSMPIMIDELVRCYEGYSQGREVHLPGLPIQYADYAIWQRNWMEAGEQERQLAYWKEQLGGEQPVLELPTDRPRPSQPSWRGGRVHIDLGEALGQDLKHLARQQGVTLFMLLLASLQTLLHRYSGQADIRIGVPVANRNRAETEGLIGFFVNTQVLKAEFDGRSTVASLLQQVKQTVVGAQAHQDLPFEQLVEALQPERSMSRSPLFQVIFNHQTEVRGEARQLAGLQVEGLESDKHTAQFDLALNTFESEAGIGASLVFASDLFDAGTVERMAGHWRNLLRGMCANSAERIAELPLHSDAERERTLRDWNHQLTVFPSELCTHQLIEAQAARVPHAVALSFGAEQLTYAQLNSRANQLAHKLREQGVGPDVLVGLSTERSLEMLVGVLGILKAGGAYVPLDPDYPQDRLDYMQADSGIKLLLTRADLLDSSLGGYSSENPVNLTSPDNLAYVIYTSGSTGKPKGALLPHHNLLRLFTATNQWFGFDDKDVWTLFHSYAFDFSVWEIFGALLHGGRLVIVPRETTRSPEDFHKLLVDEQVTVLNQTPSAFKQLARVACESPADLALRYVVFGGEALDVGSLKPWFERFGDAQPQLINMYGITETTVHVTYRPISKLDLAQAEVSPIGEAIPDLSWYVLDADFNPVALGCNGELHVGHAGLARGYHHRAALTAERFVPDPFSTDGGRLYRTGDLARYRAEGVIEYAGRIDHQVKIRGFRIELGEIEARLQEHPAVREAIVLAVEGPAGQQLAGWFVPRDPAQADLRDSLKAHLKANLPDYMVPTHLIALEAMPLTANGKLDRKALPKPDASQLQNAYVAPVSELEQQLAAIWAEILKVEQVGLSDNFFELGGHSLLATQVISRVRKQLDLELSLRNLFEAQDLAAFARAAAQGQAGQAPAFAVVDRSQPLALSYAQQRQWFLWQLEPHSAAYNIPVALRLRGELRVEALRRSFEALVARHETLRTTFRQDGEQAVQIIHAATPFAVQVETLAADETLEDFVQHEVQRPFDLEHGPLLRIRLLRLAADEHVLVLTQHHIVSDGWSMPIMVDELVRHYAAFSQGQALELPALAFQYADYAQWQRNWMDAGEQARQLGYWTAQLGGEQPVLELPTDRPRPAIQSRAGGWLEIPLEAALVERLKDVAREQGVTLFMLLLASFQTLLHRYTGQSDIRVGVPIANRNRAETEGLIGFFVNTQVLKAGFDTHTTIAELLRQVRQHALQAQAHQDLPFEQLVEALQPGRDLSRTPLFQVMYNHQVEAGHAGQKLPGLSVEGLESDSQASQFDLSLNTVEHAQGVGASFTFASALFDLATIQRMAAHWRNLLRALGGDPRQRISELPLLDAVEQQRIAGEWNATAVAFADSPVHELIAVQAQRTPDATALVLGQRELAYAELERQANRLARHLREQGVGPDVLVGIALERSLEMVVGLLAILKAGGAYVPLDPAYPRERLDFMLRDSGVGLLLTHSTLLEQLPIHAGLETLCLDEAIDWDDTREAAAPTLDLSPEHLAYVIYTSGSTGRPKGVEIRHGALTNHMLWMQGELQLASHDRVLQKTAFSFDASVWEFWLPLLNGAQLVLASPALSDDLSLLWDEVAAQRISILQLAPSVLQALLPEARAGQLDSLRLLAFGGEALSSALVEQLGRQWGGQVCNLYGPTEATIDTSSLLLQGAQPGAIAAIGRPISNVRTYVLDANLQLCAPGSAGELYIGGVSLARGYHRRPDLTAERFVPDPFTPGGRLYRSGDLVRQRADGVIDYLGRIDHQVKIHGLRIELGEIEARIVADDAVREAVVLPWQSGNATQLVAYVVVEEEQADLASRLKAALARELPAHMLPGHWLFLERLPLTANGKLDRKALPAPDASQARGEHVAPQGELEQRIAAIWQDVLKLPRIGATDNFFELGGDSIISIQVVSRARQAGILFTPKDLFQRQTVQGIAQVARRAGALSIDQGPVTGEAPLTPIQQWFFDSPIPARDHWNQSVLLRPSRPLDPEHLRQALDLLAAHHDALRARFAGAHQAFLDAAPRQRLWLRQLAHVDGLEALANEAQRSLSLEQGDLLRALLVELPGGEQRLLLAIHHLVVDGVSWRILLEDLQSACNALAAGKAPVLPGKTSAFKDWAEHLQRYAGSAEREAELAWWQAQLHGVSDELPRDRADGSLAQRHALTVHSRLDRELTRQLLQDAPAAYRTQINDLLLSALARTISRWTGRADTLVRLEGHGREELFEGLDITRTVGWFTSMYPVKLSARADAGESIKTIKEQLRAVPDKGIGYGLLRHLGSAEARRSLAGLAEGAIVFNYLGQFDASFADDDALFVPAAESAGDGQSAEAPLGSLLSINGQVYGGELALGWTFSAEVFDKATVQRLADDYASELAQLIGHCLGADVGGMTPSDFPLAGLSQAQLDRFPVAAAQIADVYPLSPMQQGMLFHSLSAREAGNYINQMRIDVQGLDVARFQAAWQAASDRHDMLRASFHSDFEQPLQVIHKHLDAHCIELDARGQHDLAAFLDDWAQADRQRGFDLEGAPLLRIALLRVADDRHHLVYTSHHILMDGWSNSQLLGEVLQRYRGQAVSGSGGRYRDYIEWLQRQDRGLSERFWREQLSALDEPTRLLQTFDAPHEGAGQGEHVHVFDREQTRRLNDFAREQRVTVNTLVQAAWLLVLQRHSGQACVTFGATVAGRPAQLPGAEEQLGLFINTLPVVASPRGEQRVAEWVQQVQAHNLALREHEHTPLYEIQRWAGWSGEALFDNILVFENYPVAEALQQAAPDDLVFSASQTQEQTHYALTLLVGVGQTLLMQYAYDRQRVAAETVTQLAGQFATLLLALIEDPTACLGQLPLVADDERERMLVDWNRSQLDYPREQCLPALFEAQVRATPQAVALLDGEVSLSYAQLNAQANALAHKLRELGVGADALVGVALERGPRMVVGLLAILKAGGAYVPLDPDFPADRLSYMMQDSGLKLLLTQSSLLGQLSIPAGVQNLCLDQDSDWLDGYSQDNPPALAAPQNLAYAIYTSGSTGLPKGVTIAHQALVNFLVSMGEQPGMGAGDRVLSLTSLSFDIAGLELYLPLIRGAAVVLLRSGQNKDPRALLEVIERQRVSLIQATPSSWRMILDAAPAGALAGKTVLCGGEALSAELAQRLIDQAGHVWNVYGPTETTIWSARHYLTRSDDVWLGKPLGNTNLHVLSDDFEVLPVGARGELLIGGDGLARGYHQRPSLTAQRFVPDPFGGQGGRLYRTGDLARYHADGVLEYVGRLDHQVKIRGFRIELGEIEARLLEHAAVHQAVVIDIEVAGNKQLAAYLVAAEGVAESEGLRDELRAYLKAGLPDYMVPGHLQWLQRMPLTPNGKLDRKALPKPDASLAQGDYQAPRTEQERRLAAIWSEVLGVERVGLRDNFFALGGHSLLVIAAVGKIREAFDISLSLNDFLLLETFEDLAELLRADERRVKSPVVTMNAHDGAEPPLFCLPPGGGAVYSYYPLAGYLGAARRVVGVVNRNYVVPGWFDESWEGMIGYYVEQIRATQAQGPYHLLGWSLGGALAMDVAHALEQAGQEVAFLGLVDTSLPVEDNVFAPDAPPAPGEEPLGLMEDLVRSLLAFVPGIGERVVLDLVAEGRERFVEQDQIADWVIVQVAQRSGVEVEGLRAVYRDIAVQDEIESGYKLLSANIRLSQAFTLKPLRVVPHCWWAGASKTPGEIAAADAVLTAKSAVNGLVSATLEGENHDGIILGDALLGQVLGRLKAL</sequence>
<gene>
    <name evidence="7" type="ORF">SAMN05444352_1382</name>
</gene>
<reference evidence="8" key="1">
    <citation type="submission" date="2017-06" db="EMBL/GenBank/DDBJ databases">
        <authorList>
            <person name="Varghese N."/>
            <person name="Submissions S."/>
        </authorList>
    </citation>
    <scope>NUCLEOTIDE SEQUENCE [LARGE SCALE GENOMIC DNA]</scope>
    <source>
        <strain evidence="8">DSM 22348</strain>
    </source>
</reference>
<dbReference type="Gene3D" id="3.30.300.30">
    <property type="match status" value="3"/>
</dbReference>
<dbReference type="Pfam" id="PF00501">
    <property type="entry name" value="AMP-binding"/>
    <property type="match status" value="3"/>
</dbReference>
<keyword evidence="5" id="KW-0436">Ligase</keyword>
<dbReference type="InterPro" id="IPR045851">
    <property type="entry name" value="AMP-bd_C_sf"/>
</dbReference>
<dbReference type="Gene3D" id="3.30.559.30">
    <property type="entry name" value="Nonribosomal peptide synthetase, condensation domain"/>
    <property type="match status" value="4"/>
</dbReference>
<dbReference type="SMART" id="SM00823">
    <property type="entry name" value="PKS_PP"/>
    <property type="match status" value="3"/>
</dbReference>
<dbReference type="InterPro" id="IPR020806">
    <property type="entry name" value="PKS_PP-bd"/>
</dbReference>
<evidence type="ECO:0000256" key="4">
    <source>
        <dbReference type="ARBA" id="ARBA00022553"/>
    </source>
</evidence>
<evidence type="ECO:0000259" key="6">
    <source>
        <dbReference type="PROSITE" id="PS50075"/>
    </source>
</evidence>
<dbReference type="GO" id="GO:0016874">
    <property type="term" value="F:ligase activity"/>
    <property type="evidence" value="ECO:0007669"/>
    <property type="project" value="UniProtKB-KW"/>
</dbReference>
<accession>A0A239LMK0</accession>
<dbReference type="GO" id="GO:0072330">
    <property type="term" value="P:monocarboxylic acid biosynthetic process"/>
    <property type="evidence" value="ECO:0007669"/>
    <property type="project" value="UniProtKB-ARBA"/>
</dbReference>
<dbReference type="Gene3D" id="3.40.50.12780">
    <property type="entry name" value="N-terminal domain of ligase-like"/>
    <property type="match status" value="1"/>
</dbReference>
<evidence type="ECO:0000256" key="5">
    <source>
        <dbReference type="ARBA" id="ARBA00022598"/>
    </source>
</evidence>